<sequence>MKDAAAIAEARFVATTEHTRSYDCLLALEDTTSLEFTHRAVREEMGYPIINPLMMGYLLSKSLEL</sequence>
<proteinExistence type="predicted"/>
<organism evidence="1 2">
    <name type="scientific">Xenorhabdus eapokensis</name>
    <dbReference type="NCBI Taxonomy" id="1873482"/>
    <lineage>
        <taxon>Bacteria</taxon>
        <taxon>Pseudomonadati</taxon>
        <taxon>Pseudomonadota</taxon>
        <taxon>Gammaproteobacteria</taxon>
        <taxon>Enterobacterales</taxon>
        <taxon>Morganellaceae</taxon>
        <taxon>Xenorhabdus</taxon>
    </lineage>
</organism>
<reference evidence="1 2" key="1">
    <citation type="submission" date="2016-09" db="EMBL/GenBank/DDBJ databases">
        <title>Xenorhabdus thuongxuanensis sp. nov. and Xenorhabdus eapokensis sp. nov., isolated from Steinernema species.</title>
        <authorList>
            <person name="Kaempfer P."/>
            <person name="Tobias N.J."/>
            <person name="Phan Ke L."/>
            <person name="Bode H.B."/>
            <person name="Glaeser S.P."/>
        </authorList>
    </citation>
    <scope>NUCLEOTIDE SEQUENCE [LARGE SCALE GENOMIC DNA]</scope>
    <source>
        <strain evidence="1 2">DL20</strain>
    </source>
</reference>
<evidence type="ECO:0000313" key="2">
    <source>
        <dbReference type="Proteomes" id="UP000186268"/>
    </source>
</evidence>
<dbReference type="Proteomes" id="UP000186268">
    <property type="component" value="Unassembled WGS sequence"/>
</dbReference>
<dbReference type="EMBL" id="MKGQ01000008">
    <property type="protein sequence ID" value="OKP03601.1"/>
    <property type="molecule type" value="Genomic_DNA"/>
</dbReference>
<keyword evidence="2" id="KW-1185">Reference proteome</keyword>
<gene>
    <name evidence="1" type="ORF">Xedl_01572</name>
</gene>
<protein>
    <submittedName>
        <fullName evidence="1">Transposase</fullName>
    </submittedName>
</protein>
<evidence type="ECO:0000313" key="1">
    <source>
        <dbReference type="EMBL" id="OKP03601.1"/>
    </source>
</evidence>
<comment type="caution">
    <text evidence="1">The sequence shown here is derived from an EMBL/GenBank/DDBJ whole genome shotgun (WGS) entry which is preliminary data.</text>
</comment>
<dbReference type="RefSeq" id="WP_074023261.1">
    <property type="nucleotide sequence ID" value="NZ_CAWNAG010000191.1"/>
</dbReference>
<dbReference type="AlphaFoldDB" id="A0A1Q5TTP7"/>
<name>A0A1Q5TTP7_9GAMM</name>
<accession>A0A1Q5TTP7</accession>
<dbReference type="OrthoDB" id="6448153at2"/>